<dbReference type="Pfam" id="PF18761">
    <property type="entry name" value="Heliorhodopsin"/>
    <property type="match status" value="1"/>
</dbReference>
<organism evidence="1">
    <name type="scientific">marine metagenome</name>
    <dbReference type="NCBI Taxonomy" id="408172"/>
    <lineage>
        <taxon>unclassified sequences</taxon>
        <taxon>metagenomes</taxon>
        <taxon>ecological metagenomes</taxon>
    </lineage>
</organism>
<protein>
    <submittedName>
        <fullName evidence="1">Uncharacterized protein</fullName>
    </submittedName>
</protein>
<accession>A0A381QZ85</accession>
<gene>
    <name evidence="1" type="ORF">METZ01_LOCUS36722</name>
</gene>
<proteinExistence type="predicted"/>
<name>A0A381QZ85_9ZZZZ</name>
<evidence type="ECO:0000313" key="1">
    <source>
        <dbReference type="EMBL" id="SUZ83868.1"/>
    </source>
</evidence>
<sequence>MPWVVIGIYLFGAGCGDGGPQASSMGSLTLYSYSLTSLLSTWCSNKKVGPWHDYLFGERVYILLSLSSKSVLAWQVFAGPLGPV</sequence>
<dbReference type="AlphaFoldDB" id="A0A381QZ85"/>
<dbReference type="EMBL" id="UINC01001570">
    <property type="protein sequence ID" value="SUZ83868.1"/>
    <property type="molecule type" value="Genomic_DNA"/>
</dbReference>
<reference evidence="1" key="1">
    <citation type="submission" date="2018-05" db="EMBL/GenBank/DDBJ databases">
        <authorList>
            <person name="Lanie J.A."/>
            <person name="Ng W.-L."/>
            <person name="Kazmierczak K.M."/>
            <person name="Andrzejewski T.M."/>
            <person name="Davidsen T.M."/>
            <person name="Wayne K.J."/>
            <person name="Tettelin H."/>
            <person name="Glass J.I."/>
            <person name="Rusch D."/>
            <person name="Podicherti R."/>
            <person name="Tsui H.-C.T."/>
            <person name="Winkler M.E."/>
        </authorList>
    </citation>
    <scope>NUCLEOTIDE SEQUENCE</scope>
</reference>
<dbReference type="InterPro" id="IPR041113">
    <property type="entry name" value="Heliorhodopsin"/>
</dbReference>